<dbReference type="Pfam" id="PF00445">
    <property type="entry name" value="Ribonuclease_T2"/>
    <property type="match status" value="1"/>
</dbReference>
<dbReference type="InterPro" id="IPR033130">
    <property type="entry name" value="RNase_T2_His_AS_2"/>
</dbReference>
<feature type="signal peptide" evidence="3">
    <location>
        <begin position="1"/>
        <end position="20"/>
    </location>
</feature>
<dbReference type="InterPro" id="IPR036430">
    <property type="entry name" value="RNase_T2-like_sf"/>
</dbReference>
<dbReference type="RefSeq" id="WP_190291973.1">
    <property type="nucleotide sequence ID" value="NZ_JABFCZ010000013.1"/>
</dbReference>
<feature type="chain" id="PRO_5036747307" evidence="3">
    <location>
        <begin position="21"/>
        <end position="338"/>
    </location>
</feature>
<evidence type="ECO:0000256" key="1">
    <source>
        <dbReference type="ARBA" id="ARBA00007469"/>
    </source>
</evidence>
<gene>
    <name evidence="4" type="ORF">HK439_13210</name>
</gene>
<evidence type="ECO:0000313" key="4">
    <source>
        <dbReference type="EMBL" id="MBD1547220.1"/>
    </source>
</evidence>
<dbReference type="PANTHER" id="PTHR11240">
    <property type="entry name" value="RIBONUCLEASE T2"/>
    <property type="match status" value="1"/>
</dbReference>
<dbReference type="PROSITE" id="PS00531">
    <property type="entry name" value="RNASE_T2_2"/>
    <property type="match status" value="1"/>
</dbReference>
<dbReference type="PANTHER" id="PTHR11240:SF22">
    <property type="entry name" value="RIBONUCLEASE T2"/>
    <property type="match status" value="1"/>
</dbReference>
<dbReference type="GO" id="GO:0006401">
    <property type="term" value="P:RNA catabolic process"/>
    <property type="evidence" value="ECO:0007669"/>
    <property type="project" value="UniProtKB-ARBA"/>
</dbReference>
<dbReference type="GO" id="GO:0033897">
    <property type="term" value="F:ribonuclease T2 activity"/>
    <property type="evidence" value="ECO:0007669"/>
    <property type="project" value="InterPro"/>
</dbReference>
<accession>A0A926P0S4</accession>
<dbReference type="PROSITE" id="PS00530">
    <property type="entry name" value="RNASE_T2_1"/>
    <property type="match status" value="1"/>
</dbReference>
<evidence type="ECO:0000313" key="5">
    <source>
        <dbReference type="Proteomes" id="UP000598467"/>
    </source>
</evidence>
<proteinExistence type="inferred from homology"/>
<comment type="caution">
    <text evidence="4">The sequence shown here is derived from an EMBL/GenBank/DDBJ whole genome shotgun (WGS) entry which is preliminary data.</text>
</comment>
<reference evidence="4" key="1">
    <citation type="submission" date="2020-05" db="EMBL/GenBank/DDBJ databases">
        <title>Identification of trans-AT polyketide cluster in two marine bacteria, producers of a novel glutaramide-containing polyketide sesbanimide D and analogs.</title>
        <authorList>
            <person name="Kacar D."/>
            <person name="Rodriguez P."/>
            <person name="Canedo L."/>
            <person name="Gonzalez E."/>
            <person name="Galan B."/>
            <person name="De La Calle F."/>
            <person name="Garcia J.L."/>
        </authorList>
    </citation>
    <scope>NUCLEOTIDE SEQUENCE</scope>
    <source>
        <strain evidence="4">PHM038</strain>
    </source>
</reference>
<dbReference type="Proteomes" id="UP000598467">
    <property type="component" value="Unassembled WGS sequence"/>
</dbReference>
<dbReference type="InterPro" id="IPR018188">
    <property type="entry name" value="RNase_T2_His_AS_1"/>
</dbReference>
<dbReference type="InterPro" id="IPR001568">
    <property type="entry name" value="RNase_T2-like"/>
</dbReference>
<keyword evidence="3" id="KW-0732">Signal</keyword>
<dbReference type="SUPFAM" id="SSF55895">
    <property type="entry name" value="Ribonuclease Rh-like"/>
    <property type="match status" value="1"/>
</dbReference>
<protein>
    <submittedName>
        <fullName evidence="4">Ribonuclease T</fullName>
    </submittedName>
</protein>
<dbReference type="GO" id="GO:0003723">
    <property type="term" value="F:RNA binding"/>
    <property type="evidence" value="ECO:0007669"/>
    <property type="project" value="InterPro"/>
</dbReference>
<evidence type="ECO:0000256" key="2">
    <source>
        <dbReference type="RuleBase" id="RU004328"/>
    </source>
</evidence>
<organism evidence="4 5">
    <name type="scientific">Roseibium aggregatum</name>
    <dbReference type="NCBI Taxonomy" id="187304"/>
    <lineage>
        <taxon>Bacteria</taxon>
        <taxon>Pseudomonadati</taxon>
        <taxon>Pseudomonadota</taxon>
        <taxon>Alphaproteobacteria</taxon>
        <taxon>Hyphomicrobiales</taxon>
        <taxon>Stappiaceae</taxon>
        <taxon>Roseibium</taxon>
    </lineage>
</organism>
<comment type="similarity">
    <text evidence="1 2">Belongs to the RNase T2 family.</text>
</comment>
<sequence>MRRLSSLLLILTVFAGPARAFENLDGYFIAEQTCEAYQSKNKQTNPGNITTVPRTAYDMIGINKPGGDFFQVRVPGAPVTDQRWVSASCGVHAIRADTPTTTTTTGTGTLTPQPGAESADNLLTLSWQPAFCETRPAKTECRNLNGGLLPFATRQLSIHGLWPQPKTNIYCGVPASIKSLDNPDTWHVLPAPDIDTDTADDLMVAMPGTASDLQNHEWIKHGTCYHGAGGADEYFDDMLRLTDAVNSSAVGEFFANNVGNEVSAADIRARFDEAFGAGTGARVNVKCVSDGGRRLVTELWISLKGTITPDIDPGTLMLAADETTSACSRGIIDPSGLQ</sequence>
<dbReference type="EMBL" id="JABFCZ010000013">
    <property type="protein sequence ID" value="MBD1547220.1"/>
    <property type="molecule type" value="Genomic_DNA"/>
</dbReference>
<evidence type="ECO:0000256" key="3">
    <source>
        <dbReference type="SAM" id="SignalP"/>
    </source>
</evidence>
<dbReference type="Gene3D" id="3.90.730.10">
    <property type="entry name" value="Ribonuclease T2-like"/>
    <property type="match status" value="1"/>
</dbReference>
<dbReference type="AlphaFoldDB" id="A0A926P0S4"/>
<name>A0A926P0S4_9HYPH</name>